<evidence type="ECO:0000256" key="11">
    <source>
        <dbReference type="ARBA" id="ARBA00024225"/>
    </source>
</evidence>
<keyword evidence="6" id="KW-0479">Metal-binding</keyword>
<evidence type="ECO:0000256" key="5">
    <source>
        <dbReference type="ARBA" id="ARBA00022692"/>
    </source>
</evidence>
<evidence type="ECO:0000256" key="1">
    <source>
        <dbReference type="ARBA" id="ARBA00001970"/>
    </source>
</evidence>
<dbReference type="SMART" id="SM00665">
    <property type="entry name" value="B561"/>
    <property type="match status" value="1"/>
</dbReference>
<feature type="transmembrane region" description="Helical" evidence="13">
    <location>
        <begin position="56"/>
        <end position="74"/>
    </location>
</feature>
<sequence>MAPSGRSYQLTATPVTILAHLIAIAVTTLVLVWLLHFREGLAFKSANKPKIFNLHPLLMVVGLIIFGGEAIMAYKTVPGTRRAQKGVHLILHLIALLAGVLGTIAVFKFQHESDNKDFVTLHTWLGIITITAYGLQFLLGFVTFLFPGAASPRKATLVPWHVFFGTTIFLLAICSAETGLLEKSFALQLKLSQERLIVNFTGLLIFLFGVTVVLSTILPRRGYY</sequence>
<evidence type="ECO:0000256" key="7">
    <source>
        <dbReference type="ARBA" id="ARBA00022982"/>
    </source>
</evidence>
<comment type="cofactor">
    <cofactor evidence="1">
        <name>heme b</name>
        <dbReference type="ChEBI" id="CHEBI:60344"/>
    </cofactor>
</comment>
<comment type="catalytic activity">
    <reaction evidence="12">
        <text>Fe(3+)(out) + L-ascorbate(in) = monodehydro-L-ascorbate radical(in) + Fe(2+)(out) + H(+)</text>
        <dbReference type="Rhea" id="RHEA:30403"/>
        <dbReference type="ChEBI" id="CHEBI:15378"/>
        <dbReference type="ChEBI" id="CHEBI:29033"/>
        <dbReference type="ChEBI" id="CHEBI:29034"/>
        <dbReference type="ChEBI" id="CHEBI:38290"/>
        <dbReference type="ChEBI" id="CHEBI:59513"/>
        <dbReference type="EC" id="7.2.1.3"/>
    </reaction>
</comment>
<evidence type="ECO:0000256" key="10">
    <source>
        <dbReference type="ARBA" id="ARBA00023136"/>
    </source>
</evidence>
<dbReference type="EMBL" id="BTGU01000008">
    <property type="protein sequence ID" value="GMN38364.1"/>
    <property type="molecule type" value="Genomic_DNA"/>
</dbReference>
<feature type="transmembrane region" description="Helical" evidence="13">
    <location>
        <begin position="119"/>
        <end position="146"/>
    </location>
</feature>
<feature type="transmembrane region" description="Helical" evidence="13">
    <location>
        <begin position="86"/>
        <end position="107"/>
    </location>
</feature>
<keyword evidence="3" id="KW-0813">Transport</keyword>
<organism evidence="15 16">
    <name type="scientific">Ficus carica</name>
    <name type="common">Common fig</name>
    <dbReference type="NCBI Taxonomy" id="3494"/>
    <lineage>
        <taxon>Eukaryota</taxon>
        <taxon>Viridiplantae</taxon>
        <taxon>Streptophyta</taxon>
        <taxon>Embryophyta</taxon>
        <taxon>Tracheophyta</taxon>
        <taxon>Spermatophyta</taxon>
        <taxon>Magnoliopsida</taxon>
        <taxon>eudicotyledons</taxon>
        <taxon>Gunneridae</taxon>
        <taxon>Pentapetalae</taxon>
        <taxon>rosids</taxon>
        <taxon>fabids</taxon>
        <taxon>Rosales</taxon>
        <taxon>Moraceae</taxon>
        <taxon>Ficeae</taxon>
        <taxon>Ficus</taxon>
    </lineage>
</organism>
<dbReference type="Gene3D" id="1.20.120.1770">
    <property type="match status" value="1"/>
</dbReference>
<keyword evidence="16" id="KW-1185">Reference proteome</keyword>
<gene>
    <name evidence="15" type="ORF">TIFTF001_007587</name>
</gene>
<evidence type="ECO:0000256" key="3">
    <source>
        <dbReference type="ARBA" id="ARBA00022448"/>
    </source>
</evidence>
<evidence type="ECO:0000256" key="6">
    <source>
        <dbReference type="ARBA" id="ARBA00022723"/>
    </source>
</evidence>
<dbReference type="GO" id="GO:0046872">
    <property type="term" value="F:metal ion binding"/>
    <property type="evidence" value="ECO:0007669"/>
    <property type="project" value="UniProtKB-KW"/>
</dbReference>
<accession>A0AA88DGJ7</accession>
<dbReference type="Gramene" id="FCD_00019301-RA">
    <property type="protein sequence ID" value="FCD_00019301-RA:cds"/>
    <property type="gene ID" value="FCD_00019301"/>
</dbReference>
<dbReference type="InterPro" id="IPR006593">
    <property type="entry name" value="Cyt_b561/ferric_Rdtase_TM"/>
</dbReference>
<keyword evidence="8 13" id="KW-1133">Transmembrane helix</keyword>
<keyword evidence="10 13" id="KW-0472">Membrane</keyword>
<evidence type="ECO:0000256" key="9">
    <source>
        <dbReference type="ARBA" id="ARBA00023004"/>
    </source>
</evidence>
<feature type="transmembrane region" description="Helical" evidence="13">
    <location>
        <begin position="12"/>
        <end position="35"/>
    </location>
</feature>
<dbReference type="PANTHER" id="PTHR10106:SF43">
    <property type="entry name" value="CYTOCHROME B561 FAMILY PROTEIN, EXPRESSED"/>
    <property type="match status" value="1"/>
</dbReference>
<evidence type="ECO:0000256" key="8">
    <source>
        <dbReference type="ARBA" id="ARBA00022989"/>
    </source>
</evidence>
<dbReference type="AlphaFoldDB" id="A0AA88DGJ7"/>
<evidence type="ECO:0000259" key="14">
    <source>
        <dbReference type="PROSITE" id="PS50939"/>
    </source>
</evidence>
<dbReference type="InterPro" id="IPR043205">
    <property type="entry name" value="CYB561/CYBRD1-like"/>
</dbReference>
<feature type="transmembrane region" description="Helical" evidence="13">
    <location>
        <begin position="196"/>
        <end position="218"/>
    </location>
</feature>
<keyword evidence="9" id="KW-0408">Iron</keyword>
<comment type="caution">
    <text evidence="15">The sequence shown here is derived from an EMBL/GenBank/DDBJ whole genome shotgun (WGS) entry which is preliminary data.</text>
</comment>
<comment type="subcellular location">
    <subcellularLocation>
        <location evidence="2">Membrane</location>
        <topology evidence="2">Multi-pass membrane protein</topology>
    </subcellularLocation>
</comment>
<keyword evidence="5 13" id="KW-0812">Transmembrane</keyword>
<evidence type="ECO:0000313" key="15">
    <source>
        <dbReference type="EMBL" id="GMN38364.1"/>
    </source>
</evidence>
<dbReference type="GO" id="GO:0140571">
    <property type="term" value="F:transmembrane ascorbate ferrireductase activity"/>
    <property type="evidence" value="ECO:0007669"/>
    <property type="project" value="UniProtKB-EC"/>
</dbReference>
<keyword evidence="4" id="KW-0349">Heme</keyword>
<dbReference type="Proteomes" id="UP001187192">
    <property type="component" value="Unassembled WGS sequence"/>
</dbReference>
<protein>
    <recommendedName>
        <fullName evidence="11">ascorbate ferrireductase (transmembrane)</fullName>
        <ecNumber evidence="11">7.2.1.3</ecNumber>
    </recommendedName>
</protein>
<dbReference type="EC" id="7.2.1.3" evidence="11"/>
<dbReference type="GO" id="GO:0016020">
    <property type="term" value="C:membrane"/>
    <property type="evidence" value="ECO:0007669"/>
    <property type="project" value="UniProtKB-SubCell"/>
</dbReference>
<name>A0AA88DGJ7_FICCA</name>
<dbReference type="FunFam" id="1.20.120.1770:FF:000001">
    <property type="entry name" value="Cytochrome b reductase 1"/>
    <property type="match status" value="1"/>
</dbReference>
<keyword evidence="7" id="KW-0249">Electron transport</keyword>
<feature type="domain" description="Cytochrome b561" evidence="14">
    <location>
        <begin position="18"/>
        <end position="217"/>
    </location>
</feature>
<dbReference type="PANTHER" id="PTHR10106">
    <property type="entry name" value="CYTOCHROME B561-RELATED"/>
    <property type="match status" value="1"/>
</dbReference>
<evidence type="ECO:0000256" key="13">
    <source>
        <dbReference type="SAM" id="Phobius"/>
    </source>
</evidence>
<dbReference type="PROSITE" id="PS50939">
    <property type="entry name" value="CYTOCHROME_B561"/>
    <property type="match status" value="1"/>
</dbReference>
<proteinExistence type="predicted"/>
<dbReference type="Pfam" id="PF03188">
    <property type="entry name" value="Cytochrom_B561"/>
    <property type="match status" value="1"/>
</dbReference>
<evidence type="ECO:0000256" key="4">
    <source>
        <dbReference type="ARBA" id="ARBA00022617"/>
    </source>
</evidence>
<evidence type="ECO:0000313" key="16">
    <source>
        <dbReference type="Proteomes" id="UP001187192"/>
    </source>
</evidence>
<evidence type="ECO:0000256" key="12">
    <source>
        <dbReference type="ARBA" id="ARBA00051575"/>
    </source>
</evidence>
<reference evidence="15" key="1">
    <citation type="submission" date="2023-07" db="EMBL/GenBank/DDBJ databases">
        <title>draft genome sequence of fig (Ficus carica).</title>
        <authorList>
            <person name="Takahashi T."/>
            <person name="Nishimura K."/>
        </authorList>
    </citation>
    <scope>NUCLEOTIDE SEQUENCE</scope>
</reference>
<feature type="transmembrane region" description="Helical" evidence="13">
    <location>
        <begin position="158"/>
        <end position="176"/>
    </location>
</feature>
<evidence type="ECO:0000256" key="2">
    <source>
        <dbReference type="ARBA" id="ARBA00004141"/>
    </source>
</evidence>